<dbReference type="InterPro" id="IPR036291">
    <property type="entry name" value="NAD(P)-bd_dom_sf"/>
</dbReference>
<evidence type="ECO:0000256" key="4">
    <source>
        <dbReference type="PIRNR" id="PIRNR000124"/>
    </source>
</evidence>
<dbReference type="Gene3D" id="3.40.50.720">
    <property type="entry name" value="NAD(P)-binding Rossmann-like Domain"/>
    <property type="match status" value="2"/>
</dbReference>
<dbReference type="PANTHER" id="PTHR43491">
    <property type="entry name" value="UDP-N-ACETYL-D-MANNOSAMINE DEHYDROGENASE"/>
    <property type="match status" value="1"/>
</dbReference>
<dbReference type="PIRSF" id="PIRSF500136">
    <property type="entry name" value="UDP_ManNAc_DH"/>
    <property type="match status" value="1"/>
</dbReference>
<dbReference type="NCBIfam" id="TIGR03026">
    <property type="entry name" value="NDP-sugDHase"/>
    <property type="match status" value="1"/>
</dbReference>
<dbReference type="Pfam" id="PF03721">
    <property type="entry name" value="UDPG_MGDP_dh_N"/>
    <property type="match status" value="1"/>
</dbReference>
<dbReference type="Proteomes" id="UP001296873">
    <property type="component" value="Unassembled WGS sequence"/>
</dbReference>
<evidence type="ECO:0000256" key="1">
    <source>
        <dbReference type="ARBA" id="ARBA00006601"/>
    </source>
</evidence>
<evidence type="ECO:0000313" key="6">
    <source>
        <dbReference type="EMBL" id="MBK1671059.1"/>
    </source>
</evidence>
<sequence>MDSARIAVVGLGYVGLPLAFELARRYEVIGFDIHAGRVAELERGYDRTREVPAAWFEDTGKAPRFTASQDDLAACTIFIVTVPTPIDAHRVPDLMPLRSASRTVGQALKSGDLVIYESTVYPGATEEECVPLLEQHSGLKLNVDFVVGYSPERINPGDHEHRLVDIMKVTSGSTEAAAGLVDRLYASIIRAGTHKTSSIRAAEAAKVIENTQRDVNIALINELAMLFRQLGLDTTEVLEAAATKWNFLKFTPGLVGGHCIGVDPYYLTYKAQSVDHHPEMILAGRRTNDRMGKYVADRVMKLMTQKRIHVVGGRVLVMGVTFKENCPDIRNSQVLSLVKSLQDFHADIDLHDPWADPDEVHEEFGLQPIERPLESGYDAIVLAVPHREYLDDWRGWLDGCARRPSVIFDIKAALPIDASDERL</sequence>
<dbReference type="InterPro" id="IPR014026">
    <property type="entry name" value="UDP-Glc/GDP-Man_DH_dimer"/>
</dbReference>
<organism evidence="6 7">
    <name type="scientific">Rhodovibrio sodomensis</name>
    <dbReference type="NCBI Taxonomy" id="1088"/>
    <lineage>
        <taxon>Bacteria</taxon>
        <taxon>Pseudomonadati</taxon>
        <taxon>Pseudomonadota</taxon>
        <taxon>Alphaproteobacteria</taxon>
        <taxon>Rhodospirillales</taxon>
        <taxon>Rhodovibrionaceae</taxon>
        <taxon>Rhodovibrio</taxon>
    </lineage>
</organism>
<reference evidence="6 7" key="1">
    <citation type="journal article" date="2020" name="Microorganisms">
        <title>Osmotic Adaptation and Compatible Solute Biosynthesis of Phototrophic Bacteria as Revealed from Genome Analyses.</title>
        <authorList>
            <person name="Imhoff J.F."/>
            <person name="Rahn T."/>
            <person name="Kunzel S."/>
            <person name="Keller A."/>
            <person name="Neulinger S.C."/>
        </authorList>
    </citation>
    <scope>NUCLEOTIDE SEQUENCE [LARGE SCALE GENOMIC DNA]</scope>
    <source>
        <strain evidence="6 7">DSM 9895</strain>
    </source>
</reference>
<proteinExistence type="inferred from homology"/>
<evidence type="ECO:0000259" key="5">
    <source>
        <dbReference type="SMART" id="SM00984"/>
    </source>
</evidence>
<keyword evidence="3" id="KW-0520">NAD</keyword>
<dbReference type="SMART" id="SM00984">
    <property type="entry name" value="UDPG_MGDP_dh_C"/>
    <property type="match status" value="1"/>
</dbReference>
<accession>A0ABS1DMW2</accession>
<dbReference type="Pfam" id="PF00984">
    <property type="entry name" value="UDPG_MGDP_dh"/>
    <property type="match status" value="1"/>
</dbReference>
<dbReference type="InterPro" id="IPR001732">
    <property type="entry name" value="UDP-Glc/GDP-Man_DH_N"/>
</dbReference>
<dbReference type="InterPro" id="IPR028359">
    <property type="entry name" value="UDP_ManNAc/GlcNAc_DH"/>
</dbReference>
<dbReference type="InterPro" id="IPR036220">
    <property type="entry name" value="UDP-Glc/GDP-Man_DH_C_sf"/>
</dbReference>
<feature type="domain" description="UDP-glucose/GDP-mannose dehydrogenase C-terminal" evidence="5">
    <location>
        <begin position="316"/>
        <end position="416"/>
    </location>
</feature>
<gene>
    <name evidence="6" type="ORF">CKO28_23920</name>
</gene>
<keyword evidence="2" id="KW-0560">Oxidoreductase</keyword>
<evidence type="ECO:0000256" key="2">
    <source>
        <dbReference type="ARBA" id="ARBA00023002"/>
    </source>
</evidence>
<dbReference type="Pfam" id="PF03720">
    <property type="entry name" value="UDPG_MGDP_dh_C"/>
    <property type="match status" value="1"/>
</dbReference>
<dbReference type="PANTHER" id="PTHR43491:SF2">
    <property type="entry name" value="UDP-N-ACETYL-D-MANNOSAMINE DEHYDROGENASE"/>
    <property type="match status" value="1"/>
</dbReference>
<dbReference type="PIRSF" id="PIRSF000124">
    <property type="entry name" value="UDPglc_GDPman_dh"/>
    <property type="match status" value="1"/>
</dbReference>
<dbReference type="InterPro" id="IPR017476">
    <property type="entry name" value="UDP-Glc/GDP-Man"/>
</dbReference>
<dbReference type="SUPFAM" id="SSF48179">
    <property type="entry name" value="6-phosphogluconate dehydrogenase C-terminal domain-like"/>
    <property type="match status" value="1"/>
</dbReference>
<protein>
    <submittedName>
        <fullName evidence="6">Vi polysaccharide biosynthesis protein VipA/TviB</fullName>
    </submittedName>
</protein>
<comment type="similarity">
    <text evidence="1 4">Belongs to the UDP-glucose/GDP-mannose dehydrogenase family.</text>
</comment>
<dbReference type="SUPFAM" id="SSF52413">
    <property type="entry name" value="UDP-glucose/GDP-mannose dehydrogenase C-terminal domain"/>
    <property type="match status" value="1"/>
</dbReference>
<dbReference type="SUPFAM" id="SSF51735">
    <property type="entry name" value="NAD(P)-binding Rossmann-fold domains"/>
    <property type="match status" value="1"/>
</dbReference>
<dbReference type="EMBL" id="NRRL01000140">
    <property type="protein sequence ID" value="MBK1671059.1"/>
    <property type="molecule type" value="Genomic_DNA"/>
</dbReference>
<dbReference type="InterPro" id="IPR008927">
    <property type="entry name" value="6-PGluconate_DH-like_C_sf"/>
</dbReference>
<dbReference type="InterPro" id="IPR014027">
    <property type="entry name" value="UDP-Glc/GDP-Man_DH_C"/>
</dbReference>
<name>A0ABS1DMW2_9PROT</name>
<comment type="caution">
    <text evidence="6">The sequence shown here is derived from an EMBL/GenBank/DDBJ whole genome shotgun (WGS) entry which is preliminary data.</text>
</comment>
<keyword evidence="7" id="KW-1185">Reference proteome</keyword>
<evidence type="ECO:0000256" key="3">
    <source>
        <dbReference type="ARBA" id="ARBA00023027"/>
    </source>
</evidence>
<evidence type="ECO:0000313" key="7">
    <source>
        <dbReference type="Proteomes" id="UP001296873"/>
    </source>
</evidence>